<accession>A0A0A9CME4</accession>
<dbReference type="EMBL" id="GBRH01225223">
    <property type="protein sequence ID" value="JAD72672.1"/>
    <property type="molecule type" value="Transcribed_RNA"/>
</dbReference>
<protein>
    <submittedName>
        <fullName evidence="1">Uncharacterized protein</fullName>
    </submittedName>
</protein>
<dbReference type="AlphaFoldDB" id="A0A0A9CME4"/>
<reference evidence="1" key="2">
    <citation type="journal article" date="2015" name="Data Brief">
        <title>Shoot transcriptome of the giant reed, Arundo donax.</title>
        <authorList>
            <person name="Barrero R.A."/>
            <person name="Guerrero F.D."/>
            <person name="Moolhuijzen P."/>
            <person name="Goolsby J.A."/>
            <person name="Tidwell J."/>
            <person name="Bellgard S.E."/>
            <person name="Bellgard M.I."/>
        </authorList>
    </citation>
    <scope>NUCLEOTIDE SEQUENCE</scope>
    <source>
        <tissue evidence="1">Shoot tissue taken approximately 20 cm above the soil surface</tissue>
    </source>
</reference>
<name>A0A0A9CME4_ARUDO</name>
<proteinExistence type="predicted"/>
<organism evidence="1">
    <name type="scientific">Arundo donax</name>
    <name type="common">Giant reed</name>
    <name type="synonym">Donax arundinaceus</name>
    <dbReference type="NCBI Taxonomy" id="35708"/>
    <lineage>
        <taxon>Eukaryota</taxon>
        <taxon>Viridiplantae</taxon>
        <taxon>Streptophyta</taxon>
        <taxon>Embryophyta</taxon>
        <taxon>Tracheophyta</taxon>
        <taxon>Spermatophyta</taxon>
        <taxon>Magnoliopsida</taxon>
        <taxon>Liliopsida</taxon>
        <taxon>Poales</taxon>
        <taxon>Poaceae</taxon>
        <taxon>PACMAD clade</taxon>
        <taxon>Arundinoideae</taxon>
        <taxon>Arundineae</taxon>
        <taxon>Arundo</taxon>
    </lineage>
</organism>
<evidence type="ECO:0000313" key="1">
    <source>
        <dbReference type="EMBL" id="JAD72672.1"/>
    </source>
</evidence>
<sequence length="18" mass="2119">MLKSSGNSSREQLNKKRR</sequence>
<reference evidence="1" key="1">
    <citation type="submission" date="2014-09" db="EMBL/GenBank/DDBJ databases">
        <authorList>
            <person name="Magalhaes I.L.F."/>
            <person name="Oliveira U."/>
            <person name="Santos F.R."/>
            <person name="Vidigal T.H.D.A."/>
            <person name="Brescovit A.D."/>
            <person name="Santos A.J."/>
        </authorList>
    </citation>
    <scope>NUCLEOTIDE SEQUENCE</scope>
    <source>
        <tissue evidence="1">Shoot tissue taken approximately 20 cm above the soil surface</tissue>
    </source>
</reference>